<dbReference type="GO" id="GO:0032259">
    <property type="term" value="P:methylation"/>
    <property type="evidence" value="ECO:0007669"/>
    <property type="project" value="UniProtKB-KW"/>
</dbReference>
<evidence type="ECO:0000256" key="7">
    <source>
        <dbReference type="RuleBase" id="RU000416"/>
    </source>
</evidence>
<dbReference type="InterPro" id="IPR050750">
    <property type="entry name" value="C5-MTase"/>
</dbReference>
<keyword evidence="10" id="KW-1185">Reference proteome</keyword>
<dbReference type="PANTHER" id="PTHR46098">
    <property type="entry name" value="TRNA (CYTOSINE(38)-C(5))-METHYLTRANSFERASE"/>
    <property type="match status" value="1"/>
</dbReference>
<gene>
    <name evidence="9" type="primary">dcm</name>
    <name evidence="9" type="ORF">GO621_17435</name>
</gene>
<keyword evidence="3 6" id="KW-0949">S-adenosyl-L-methionine</keyword>
<dbReference type="PROSITE" id="PS51679">
    <property type="entry name" value="SAM_MT_C5"/>
    <property type="match status" value="1"/>
</dbReference>
<dbReference type="InterPro" id="IPR029063">
    <property type="entry name" value="SAM-dependent_MTases_sf"/>
</dbReference>
<evidence type="ECO:0000256" key="8">
    <source>
        <dbReference type="RuleBase" id="RU000417"/>
    </source>
</evidence>
<accession>A0A7K1T1Y6</accession>
<dbReference type="Gene3D" id="3.40.50.150">
    <property type="entry name" value="Vaccinia Virus protein VP39"/>
    <property type="match status" value="1"/>
</dbReference>
<dbReference type="Pfam" id="PF00145">
    <property type="entry name" value="DNA_methylase"/>
    <property type="match status" value="1"/>
</dbReference>
<keyword evidence="2 6" id="KW-0808">Transferase</keyword>
<comment type="similarity">
    <text evidence="6 7">Belongs to the class I-like SAM-binding methyltransferase superfamily. C5-methyltransferase family.</text>
</comment>
<dbReference type="PRINTS" id="PR00105">
    <property type="entry name" value="C5METTRFRASE"/>
</dbReference>
<evidence type="ECO:0000256" key="4">
    <source>
        <dbReference type="ARBA" id="ARBA00022747"/>
    </source>
</evidence>
<feature type="active site" evidence="6">
    <location>
        <position position="80"/>
    </location>
</feature>
<dbReference type="RefSeq" id="WP_157569430.1">
    <property type="nucleotide sequence ID" value="NZ_WPIK01000022.1"/>
</dbReference>
<dbReference type="InterPro" id="IPR001525">
    <property type="entry name" value="C5_MeTfrase"/>
</dbReference>
<dbReference type="NCBIfam" id="TIGR00675">
    <property type="entry name" value="dcm"/>
    <property type="match status" value="1"/>
</dbReference>
<evidence type="ECO:0000256" key="5">
    <source>
        <dbReference type="ARBA" id="ARBA00047422"/>
    </source>
</evidence>
<evidence type="ECO:0000256" key="3">
    <source>
        <dbReference type="ARBA" id="ARBA00022691"/>
    </source>
</evidence>
<dbReference type="SUPFAM" id="SSF53335">
    <property type="entry name" value="S-adenosyl-L-methionine-dependent methyltransferases"/>
    <property type="match status" value="1"/>
</dbReference>
<dbReference type="InterPro" id="IPR018117">
    <property type="entry name" value="C5_DNA_meth_AS"/>
</dbReference>
<dbReference type="PANTHER" id="PTHR46098:SF1">
    <property type="entry name" value="TRNA (CYTOSINE(38)-C(5))-METHYLTRANSFERASE"/>
    <property type="match status" value="1"/>
</dbReference>
<comment type="caution">
    <text evidence="9">The sequence shown here is derived from an EMBL/GenBank/DDBJ whole genome shotgun (WGS) entry which is preliminary data.</text>
</comment>
<dbReference type="GO" id="GO:0009307">
    <property type="term" value="P:DNA restriction-modification system"/>
    <property type="evidence" value="ECO:0007669"/>
    <property type="project" value="UniProtKB-KW"/>
</dbReference>
<comment type="catalytic activity">
    <reaction evidence="5 8">
        <text>a 2'-deoxycytidine in DNA + S-adenosyl-L-methionine = a 5-methyl-2'-deoxycytidine in DNA + S-adenosyl-L-homocysteine + H(+)</text>
        <dbReference type="Rhea" id="RHEA:13681"/>
        <dbReference type="Rhea" id="RHEA-COMP:11369"/>
        <dbReference type="Rhea" id="RHEA-COMP:11370"/>
        <dbReference type="ChEBI" id="CHEBI:15378"/>
        <dbReference type="ChEBI" id="CHEBI:57856"/>
        <dbReference type="ChEBI" id="CHEBI:59789"/>
        <dbReference type="ChEBI" id="CHEBI:85452"/>
        <dbReference type="ChEBI" id="CHEBI:85454"/>
        <dbReference type="EC" id="2.1.1.37"/>
    </reaction>
</comment>
<dbReference type="Gene3D" id="3.90.120.10">
    <property type="entry name" value="DNA Methylase, subunit A, domain 2"/>
    <property type="match status" value="1"/>
</dbReference>
<dbReference type="GO" id="GO:0003886">
    <property type="term" value="F:DNA (cytosine-5-)-methyltransferase activity"/>
    <property type="evidence" value="ECO:0007669"/>
    <property type="project" value="UniProtKB-EC"/>
</dbReference>
<organism evidence="9 10">
    <name type="scientific">Mucilaginibacter arboris</name>
    <dbReference type="NCBI Taxonomy" id="2682090"/>
    <lineage>
        <taxon>Bacteria</taxon>
        <taxon>Pseudomonadati</taxon>
        <taxon>Bacteroidota</taxon>
        <taxon>Sphingobacteriia</taxon>
        <taxon>Sphingobacteriales</taxon>
        <taxon>Sphingobacteriaceae</taxon>
        <taxon>Mucilaginibacter</taxon>
    </lineage>
</organism>
<evidence type="ECO:0000313" key="10">
    <source>
        <dbReference type="Proteomes" id="UP000462014"/>
    </source>
</evidence>
<evidence type="ECO:0000256" key="6">
    <source>
        <dbReference type="PROSITE-ProRule" id="PRU01016"/>
    </source>
</evidence>
<evidence type="ECO:0000256" key="2">
    <source>
        <dbReference type="ARBA" id="ARBA00022679"/>
    </source>
</evidence>
<protein>
    <recommendedName>
        <fullName evidence="8">Cytosine-specific methyltransferase</fullName>
        <ecNumber evidence="8">2.1.1.37</ecNumber>
    </recommendedName>
</protein>
<proteinExistence type="inferred from homology"/>
<dbReference type="AlphaFoldDB" id="A0A7K1T1Y6"/>
<name>A0A7K1T1Y6_9SPHI</name>
<reference evidence="9 10" key="1">
    <citation type="submission" date="2019-12" db="EMBL/GenBank/DDBJ databases">
        <title>Mucilaginibacter sp. HMF7410 genome sequencing and assembly.</title>
        <authorList>
            <person name="Kang H."/>
            <person name="Cha I."/>
            <person name="Kim H."/>
            <person name="Joh K."/>
        </authorList>
    </citation>
    <scope>NUCLEOTIDE SEQUENCE [LARGE SCALE GENOMIC DNA]</scope>
    <source>
        <strain evidence="9 10">HMF7410</strain>
    </source>
</reference>
<keyword evidence="1 6" id="KW-0489">Methyltransferase</keyword>
<evidence type="ECO:0000313" key="9">
    <source>
        <dbReference type="EMBL" id="MVN23310.1"/>
    </source>
</evidence>
<dbReference type="EMBL" id="WPIK01000022">
    <property type="protein sequence ID" value="MVN23310.1"/>
    <property type="molecule type" value="Genomic_DNA"/>
</dbReference>
<dbReference type="PROSITE" id="PS00094">
    <property type="entry name" value="C5_MTASE_1"/>
    <property type="match status" value="1"/>
</dbReference>
<sequence length="444" mass="50362">MTTVKFIDLFAGMGGIRLGFESAFNKAGFKTECVMTSEIKPSAIKTLLHNFSHKYFVGDISNVPNEGIPDFDFLLGGFPCQPFSAGGKRYGFMDTRGTLFFEIERILAQKKPYGFILENVEGLVRHDLENKSDKVGRTLKVILNNLSKLDYEVSFRVLDASDFNLPQARKRIYIIGTKNQKISLDDFEKRKKTLKEVLEKGLPTMDTKLTRLLLNHFDLKDLHGKSIKDKRGGDSNIHSWDIGLKGPITKEQSILLTKLFKQRRKKNWASEIGIKWMDGMSLTLQQISTFHIADDLEEMLEDLVNKGYLRFEHPKKLLTEVSEQGFKTLRVQDTTLPKGYNIVSGKLSFEINKVLDPEGVAPTLVATDMARFVVPDKGGLRRITLREGLRLFGYPESYVIPVSINEGFDLLGNTVAVNVIKAITKRLVNSYIQNVQEMVKHDVY</sequence>
<dbReference type="EC" id="2.1.1.37" evidence="8"/>
<keyword evidence="4" id="KW-0680">Restriction system</keyword>
<evidence type="ECO:0000256" key="1">
    <source>
        <dbReference type="ARBA" id="ARBA00022603"/>
    </source>
</evidence>
<dbReference type="Proteomes" id="UP000462014">
    <property type="component" value="Unassembled WGS sequence"/>
</dbReference>